<keyword evidence="1" id="KW-0472">Membrane</keyword>
<organism evidence="2 3">
    <name type="scientific">Paramecium sonneborni</name>
    <dbReference type="NCBI Taxonomy" id="65129"/>
    <lineage>
        <taxon>Eukaryota</taxon>
        <taxon>Sar</taxon>
        <taxon>Alveolata</taxon>
        <taxon>Ciliophora</taxon>
        <taxon>Intramacronucleata</taxon>
        <taxon>Oligohymenophorea</taxon>
        <taxon>Peniculida</taxon>
        <taxon>Parameciidae</taxon>
        <taxon>Paramecium</taxon>
    </lineage>
</organism>
<comment type="caution">
    <text evidence="2">The sequence shown here is derived from an EMBL/GenBank/DDBJ whole genome shotgun (WGS) entry which is preliminary data.</text>
</comment>
<feature type="transmembrane region" description="Helical" evidence="1">
    <location>
        <begin position="97"/>
        <end position="119"/>
    </location>
</feature>
<evidence type="ECO:0000313" key="2">
    <source>
        <dbReference type="EMBL" id="CAD8130768.1"/>
    </source>
</evidence>
<evidence type="ECO:0000256" key="1">
    <source>
        <dbReference type="SAM" id="Phobius"/>
    </source>
</evidence>
<gene>
    <name evidence="2" type="ORF">PSON_ATCC_30995.1.T3260009</name>
</gene>
<name>A0A8S1RRA2_9CILI</name>
<proteinExistence type="predicted"/>
<protein>
    <submittedName>
        <fullName evidence="2">Uncharacterized protein</fullName>
    </submittedName>
</protein>
<dbReference type="EMBL" id="CAJJDN010000326">
    <property type="protein sequence ID" value="CAD8130768.1"/>
    <property type="molecule type" value="Genomic_DNA"/>
</dbReference>
<sequence length="123" mass="14541">MREDNQVRMKIHHNNLIILKYLSFNLLNRQNKKIRIFINKLKKKKMLILSKFGFEVILDFNGQQACVDIQNIKNVVTGVISNFSLNRLLDAYSKGMLSYLEFILLVQLFLQILMILKIVQKQE</sequence>
<keyword evidence="1" id="KW-0812">Transmembrane</keyword>
<dbReference type="Proteomes" id="UP000692954">
    <property type="component" value="Unassembled WGS sequence"/>
</dbReference>
<dbReference type="AlphaFoldDB" id="A0A8S1RRA2"/>
<evidence type="ECO:0000313" key="3">
    <source>
        <dbReference type="Proteomes" id="UP000692954"/>
    </source>
</evidence>
<accession>A0A8S1RRA2</accession>
<keyword evidence="3" id="KW-1185">Reference proteome</keyword>
<reference evidence="2" key="1">
    <citation type="submission" date="2021-01" db="EMBL/GenBank/DDBJ databases">
        <authorList>
            <consortium name="Genoscope - CEA"/>
            <person name="William W."/>
        </authorList>
    </citation>
    <scope>NUCLEOTIDE SEQUENCE</scope>
</reference>
<keyword evidence="1" id="KW-1133">Transmembrane helix</keyword>